<organism evidence="1 2">
    <name type="scientific">Alicyclobacillus dauci</name>
    <dbReference type="NCBI Taxonomy" id="1475485"/>
    <lineage>
        <taxon>Bacteria</taxon>
        <taxon>Bacillati</taxon>
        <taxon>Bacillota</taxon>
        <taxon>Bacilli</taxon>
        <taxon>Bacillales</taxon>
        <taxon>Alicyclobacillaceae</taxon>
        <taxon>Alicyclobacillus</taxon>
    </lineage>
</organism>
<dbReference type="EMBL" id="CP104064">
    <property type="protein sequence ID" value="WAH38663.1"/>
    <property type="molecule type" value="Genomic_DNA"/>
</dbReference>
<dbReference type="Proteomes" id="UP001164803">
    <property type="component" value="Chromosome"/>
</dbReference>
<dbReference type="RefSeq" id="WP_268046249.1">
    <property type="nucleotide sequence ID" value="NZ_CP104064.1"/>
</dbReference>
<reference evidence="1" key="1">
    <citation type="submission" date="2022-08" db="EMBL/GenBank/DDBJ databases">
        <title>Alicyclobacillus dauci DSM2870, complete genome.</title>
        <authorList>
            <person name="Wang Q."/>
            <person name="Cai R."/>
            <person name="Wang Z."/>
        </authorList>
    </citation>
    <scope>NUCLEOTIDE SEQUENCE</scope>
    <source>
        <strain evidence="1">DSM 28700</strain>
    </source>
</reference>
<sequence length="111" mass="12947">MKMVFSDPSYPVISVDISVDTDSRIIHILDQSEDTRAFCKLFNELFQARILKHISETGVPESWTWLYYNLDGIVTEYRNGFMNVPFSLYKLDETFVPVINKRLQKTHGVII</sequence>
<protein>
    <submittedName>
        <fullName evidence="1">Uncharacterized protein</fullName>
    </submittedName>
</protein>
<keyword evidence="2" id="KW-1185">Reference proteome</keyword>
<evidence type="ECO:0000313" key="2">
    <source>
        <dbReference type="Proteomes" id="UP001164803"/>
    </source>
</evidence>
<gene>
    <name evidence="1" type="ORF">NZD86_09355</name>
</gene>
<name>A0ABY6Z6Y4_9BACL</name>
<proteinExistence type="predicted"/>
<evidence type="ECO:0000313" key="1">
    <source>
        <dbReference type="EMBL" id="WAH38663.1"/>
    </source>
</evidence>
<accession>A0ABY6Z6Y4</accession>